<dbReference type="Pfam" id="PF01678">
    <property type="entry name" value="DAP_epimerase"/>
    <property type="match status" value="2"/>
</dbReference>
<gene>
    <name evidence="3 5" type="primary">dapF</name>
    <name evidence="5" type="ORF">ACFP3V_15855</name>
</gene>
<evidence type="ECO:0000313" key="5">
    <source>
        <dbReference type="EMBL" id="MFC5908681.1"/>
    </source>
</evidence>
<comment type="catalytic activity">
    <reaction evidence="3">
        <text>(2S,6S)-2,6-diaminopimelate = meso-2,6-diaminopimelate</text>
        <dbReference type="Rhea" id="RHEA:15393"/>
        <dbReference type="ChEBI" id="CHEBI:57609"/>
        <dbReference type="ChEBI" id="CHEBI:57791"/>
        <dbReference type="EC" id="5.1.1.7"/>
    </reaction>
</comment>
<comment type="pathway">
    <text evidence="3">Amino-acid biosynthesis; L-lysine biosynthesis via DAP pathway; DL-2,6-diaminopimelate from LL-2,6-diaminopimelate: step 1/1.</text>
</comment>
<feature type="binding site" evidence="3">
    <location>
        <position position="184"/>
    </location>
    <ligand>
        <name>substrate</name>
    </ligand>
</feature>
<dbReference type="SUPFAM" id="SSF54506">
    <property type="entry name" value="Diaminopimelate epimerase-like"/>
    <property type="match status" value="2"/>
</dbReference>
<dbReference type="EMBL" id="JBHSQJ010000064">
    <property type="protein sequence ID" value="MFC5908681.1"/>
    <property type="molecule type" value="Genomic_DNA"/>
</dbReference>
<dbReference type="NCBIfam" id="TIGR00652">
    <property type="entry name" value="DapF"/>
    <property type="match status" value="1"/>
</dbReference>
<feature type="site" description="Could be important to modulate the pK values of the two catalytic cysteine residues" evidence="3">
    <location>
        <position position="186"/>
    </location>
</feature>
<organism evidence="5 6">
    <name type="scientific">Streptacidiphilus monticola</name>
    <dbReference type="NCBI Taxonomy" id="2161674"/>
    <lineage>
        <taxon>Bacteria</taxon>
        <taxon>Bacillati</taxon>
        <taxon>Actinomycetota</taxon>
        <taxon>Actinomycetes</taxon>
        <taxon>Kitasatosporales</taxon>
        <taxon>Streptomycetaceae</taxon>
        <taxon>Streptacidiphilus</taxon>
    </lineage>
</organism>
<dbReference type="InterPro" id="IPR001653">
    <property type="entry name" value="DAP_epimerase_DapF"/>
</dbReference>
<keyword evidence="3" id="KW-0963">Cytoplasm</keyword>
<dbReference type="PANTHER" id="PTHR31689">
    <property type="entry name" value="DIAMINOPIMELATE EPIMERASE, CHLOROPLASTIC"/>
    <property type="match status" value="1"/>
</dbReference>
<feature type="binding site" evidence="3">
    <location>
        <position position="218"/>
    </location>
    <ligand>
        <name>substrate</name>
    </ligand>
</feature>
<dbReference type="Gene3D" id="3.10.310.10">
    <property type="entry name" value="Diaminopimelate Epimerase, Chain A, domain 1"/>
    <property type="match status" value="2"/>
</dbReference>
<evidence type="ECO:0000313" key="6">
    <source>
        <dbReference type="Proteomes" id="UP001596174"/>
    </source>
</evidence>
<comment type="subunit">
    <text evidence="3">Homodimer.</text>
</comment>
<keyword evidence="3" id="KW-0028">Amino-acid biosynthesis</keyword>
<evidence type="ECO:0000256" key="2">
    <source>
        <dbReference type="ARBA" id="ARBA00023235"/>
    </source>
</evidence>
<accession>A0ABW1G4F4</accession>
<comment type="caution">
    <text evidence="3">Lacks conserved residue(s) required for the propagation of feature annotation.</text>
</comment>
<dbReference type="Proteomes" id="UP001596174">
    <property type="component" value="Unassembled WGS sequence"/>
</dbReference>
<comment type="similarity">
    <text evidence="1 3">Belongs to the diaminopimelate epimerase family.</text>
</comment>
<evidence type="ECO:0000256" key="4">
    <source>
        <dbReference type="NCBIfam" id="TIGR00652"/>
    </source>
</evidence>
<feature type="binding site" evidence="3">
    <location>
        <position position="20"/>
    </location>
    <ligand>
        <name>substrate</name>
    </ligand>
</feature>
<protein>
    <recommendedName>
        <fullName evidence="3 4">Diaminopimelate epimerase</fullName>
        <shortName evidence="3">DAP epimerase</shortName>
        <ecNumber evidence="3 4">5.1.1.7</ecNumber>
    </recommendedName>
    <alternativeName>
        <fullName evidence="3">PLP-independent amino acid racemase</fullName>
    </alternativeName>
</protein>
<comment type="subcellular location">
    <subcellularLocation>
        <location evidence="3">Cytoplasm</location>
    </subcellularLocation>
</comment>
<dbReference type="RefSeq" id="WP_380583799.1">
    <property type="nucleotide sequence ID" value="NZ_JBHSQJ010000064.1"/>
</dbReference>
<comment type="caution">
    <text evidence="5">The sequence shown here is derived from an EMBL/GenBank/DDBJ whole genome shotgun (WGS) entry which is preliminary data.</text>
</comment>
<feature type="binding site" evidence="3">
    <location>
        <position position="74"/>
    </location>
    <ligand>
        <name>substrate</name>
    </ligand>
</feature>
<dbReference type="PANTHER" id="PTHR31689:SF0">
    <property type="entry name" value="DIAMINOPIMELATE EPIMERASE"/>
    <property type="match status" value="1"/>
</dbReference>
<feature type="site" description="Could be important to modulate the pK values of the two catalytic cysteine residues" evidence="3">
    <location>
        <position position="236"/>
    </location>
</feature>
<evidence type="ECO:0000256" key="3">
    <source>
        <dbReference type="HAMAP-Rule" id="MF_00197"/>
    </source>
</evidence>
<sequence>MADQNRGAAPEFTKYHALGNDYLVVDPRALGLTPSGETARLLCDRHFGVGADGVLFGPMAPVEAGRPIELTIFNSDGSACEKSANGIRLFALHLAEGGLLPAELLPQGQDSGGEFAVRTLAGDSPVRIRELAADLASGTVQIGLGRPSFDPAVIGLTGHEGPAVGYPLEVGGRTLTVTSLHNGNPHTVVFPTAEPTRELAHQLGESIAGHPRIPARTNVQFVRVVDGRTLRIEIWERGAGYTLASGASAAAAVAAAHALGLVEDRVTVRMPGGELELTVAPDGALSLTGAVEQVSAGGFSPLFRHRLGISATADRSGSEVSA</sequence>
<keyword evidence="2 3" id="KW-0413">Isomerase</keyword>
<dbReference type="EC" id="5.1.1.7" evidence="3 4"/>
<name>A0ABW1G4F4_9ACTN</name>
<dbReference type="GO" id="GO:0008837">
    <property type="term" value="F:diaminopimelate epimerase activity"/>
    <property type="evidence" value="ECO:0007669"/>
    <property type="project" value="UniProtKB-EC"/>
</dbReference>
<feature type="binding site" evidence="3">
    <location>
        <begin position="236"/>
        <end position="237"/>
    </location>
    <ligand>
        <name>substrate</name>
    </ligand>
</feature>
<proteinExistence type="inferred from homology"/>
<reference evidence="6" key="1">
    <citation type="journal article" date="2019" name="Int. J. Syst. Evol. Microbiol.">
        <title>The Global Catalogue of Microorganisms (GCM) 10K type strain sequencing project: providing services to taxonomists for standard genome sequencing and annotation.</title>
        <authorList>
            <consortium name="The Broad Institute Genomics Platform"/>
            <consortium name="The Broad Institute Genome Sequencing Center for Infectious Disease"/>
            <person name="Wu L."/>
            <person name="Ma J."/>
        </authorList>
    </citation>
    <scope>NUCLEOTIDE SEQUENCE [LARGE SCALE GENOMIC DNA]</scope>
    <source>
        <strain evidence="6">JCM 4816</strain>
    </source>
</reference>
<keyword evidence="3" id="KW-0457">Lysine biosynthesis</keyword>
<comment type="function">
    <text evidence="3">Catalyzes the stereoinversion of LL-2,6-diaminopimelate (L,L-DAP) to meso-diaminopimelate (meso-DAP), a precursor of L-lysine and an essential component of the bacterial peptidoglycan.</text>
</comment>
<dbReference type="HAMAP" id="MF_00197">
    <property type="entry name" value="DAP_epimerase"/>
    <property type="match status" value="1"/>
</dbReference>
<evidence type="ECO:0000256" key="1">
    <source>
        <dbReference type="ARBA" id="ARBA00010219"/>
    </source>
</evidence>
<keyword evidence="6" id="KW-1185">Reference proteome</keyword>